<accession>F5Y316</accession>
<dbReference type="PANTHER" id="PTHR39206:SF1">
    <property type="entry name" value="SLL8004 PROTEIN"/>
    <property type="match status" value="1"/>
</dbReference>
<dbReference type="Pfam" id="PF06414">
    <property type="entry name" value="Zeta_toxin"/>
    <property type="match status" value="1"/>
</dbReference>
<dbReference type="KEGG" id="rta:Rta_37810"/>
<dbReference type="EMBL" id="CP000245">
    <property type="protein sequence ID" value="AEG94896.1"/>
    <property type="molecule type" value="Genomic_DNA"/>
</dbReference>
<keyword evidence="5" id="KW-1185">Reference proteome</keyword>
<evidence type="ECO:0000313" key="5">
    <source>
        <dbReference type="Proteomes" id="UP000008385"/>
    </source>
</evidence>
<protein>
    <recommendedName>
        <fullName evidence="3">Zeta toxin domain-containing protein</fullName>
    </recommendedName>
</protein>
<evidence type="ECO:0000256" key="1">
    <source>
        <dbReference type="ARBA" id="ARBA00022741"/>
    </source>
</evidence>
<dbReference type="Gene3D" id="3.40.50.300">
    <property type="entry name" value="P-loop containing nucleotide triphosphate hydrolases"/>
    <property type="match status" value="1"/>
</dbReference>
<dbReference type="eggNOG" id="COG4185">
    <property type="taxonomic scope" value="Bacteria"/>
</dbReference>
<evidence type="ECO:0000256" key="2">
    <source>
        <dbReference type="ARBA" id="ARBA00022840"/>
    </source>
</evidence>
<keyword evidence="2" id="KW-0067">ATP-binding</keyword>
<keyword evidence="1" id="KW-0547">Nucleotide-binding</keyword>
<dbReference type="PANTHER" id="PTHR39206">
    <property type="entry name" value="SLL8004 PROTEIN"/>
    <property type="match status" value="1"/>
</dbReference>
<dbReference type="AlphaFoldDB" id="F5Y316"/>
<evidence type="ECO:0000259" key="3">
    <source>
        <dbReference type="Pfam" id="PF06414"/>
    </source>
</evidence>
<sequence>MPVLHLIAGPNGAGKTTLHQVLIAPRHPGLPFIDAQAHAAAHLQHVTDPVAQAQAARAWAEEQRQALLRQGRSFATETVFSHPSRLALMAQARTLGFEVVLYALALDEPRRLLQRVSQRVREGGHAVPTHKVLERYARCLENLRQAVFLADLAFLLDACDAADGGPRLVATLTSGQMQLHTVLRPRWAEKVLGFAEN</sequence>
<gene>
    <name evidence="4" type="ordered locus">Rta_37810</name>
</gene>
<dbReference type="STRING" id="365046.Rta_37810"/>
<name>F5Y316_RAMTT</name>
<dbReference type="GO" id="GO:0005524">
    <property type="term" value="F:ATP binding"/>
    <property type="evidence" value="ECO:0007669"/>
    <property type="project" value="UniProtKB-KW"/>
</dbReference>
<organism evidence="4 5">
    <name type="scientific">Ramlibacter tataouinensis (strain ATCC BAA-407 / DSM 14655 / LMG 21543 / TTB310)</name>
    <dbReference type="NCBI Taxonomy" id="365046"/>
    <lineage>
        <taxon>Bacteria</taxon>
        <taxon>Pseudomonadati</taxon>
        <taxon>Pseudomonadota</taxon>
        <taxon>Betaproteobacteria</taxon>
        <taxon>Burkholderiales</taxon>
        <taxon>Comamonadaceae</taxon>
        <taxon>Ramlibacter</taxon>
    </lineage>
</organism>
<feature type="domain" description="Zeta toxin" evidence="3">
    <location>
        <begin position="2"/>
        <end position="145"/>
    </location>
</feature>
<dbReference type="RefSeq" id="WP_013903124.1">
    <property type="nucleotide sequence ID" value="NC_015677.1"/>
</dbReference>
<evidence type="ECO:0000313" key="4">
    <source>
        <dbReference type="EMBL" id="AEG94896.1"/>
    </source>
</evidence>
<dbReference type="Proteomes" id="UP000008385">
    <property type="component" value="Chromosome"/>
</dbReference>
<proteinExistence type="predicted"/>
<reference evidence="4 5" key="2">
    <citation type="journal article" date="2011" name="PLoS ONE">
        <title>The Cyst-Dividing Bacterium Ramlibacter tataouinensis TTB310 Genome Reveals a Well-Stocked Toolbox for Adaptation to a Desert Environment.</title>
        <authorList>
            <person name="De Luca G."/>
            <person name="Barakat M."/>
            <person name="Ortet P."/>
            <person name="Fochesato S."/>
            <person name="Jourlin-Castelli C."/>
            <person name="Ansaldi M."/>
            <person name="Py B."/>
            <person name="Fichant G."/>
            <person name="Coutinho P.M."/>
            <person name="Voulhoux R."/>
            <person name="Bastien O."/>
            <person name="Marechal E."/>
            <person name="Henrissat B."/>
            <person name="Quentin Y."/>
            <person name="Noirot P."/>
            <person name="Filloux A."/>
            <person name="Mejean V."/>
            <person name="Dubow M.S."/>
            <person name="Barras F."/>
            <person name="Barbe V."/>
            <person name="Weissenbach J."/>
            <person name="Mihalcescu I."/>
            <person name="Vermeglio A."/>
            <person name="Achouak W."/>
            <person name="Heulin T."/>
        </authorList>
    </citation>
    <scope>NUCLEOTIDE SEQUENCE [LARGE SCALE GENOMIC DNA]</scope>
    <source>
        <strain evidence="5">ATCC BAA-407 / DSM 14655 / LMG 21543 / TTB310</strain>
    </source>
</reference>
<dbReference type="GO" id="GO:0016301">
    <property type="term" value="F:kinase activity"/>
    <property type="evidence" value="ECO:0007669"/>
    <property type="project" value="InterPro"/>
</dbReference>
<dbReference type="InterPro" id="IPR010488">
    <property type="entry name" value="Zeta_toxin_domain"/>
</dbReference>
<dbReference type="HOGENOM" id="CLU_094497_1_0_4"/>
<dbReference type="SUPFAM" id="SSF52540">
    <property type="entry name" value="P-loop containing nucleoside triphosphate hydrolases"/>
    <property type="match status" value="1"/>
</dbReference>
<dbReference type="PATRIC" id="fig|365046.3.peg.3875"/>
<dbReference type="InterPro" id="IPR027417">
    <property type="entry name" value="P-loop_NTPase"/>
</dbReference>
<reference evidence="5" key="1">
    <citation type="submission" date="2006-01" db="EMBL/GenBank/DDBJ databases">
        <title>Genome of the cyst-dividing bacterium Ramlibacter tataouinensis.</title>
        <authorList>
            <person name="Barakat M."/>
            <person name="Ortet P."/>
            <person name="De Luca G."/>
            <person name="Jourlin-Castelli C."/>
            <person name="Ansaldi M."/>
            <person name="Py B."/>
            <person name="Fichant G."/>
            <person name="Coutinho P."/>
            <person name="Voulhoux R."/>
            <person name="Bastien O."/>
            <person name="Roy S."/>
            <person name="Marechal E."/>
            <person name="Henrissat B."/>
            <person name="Quentin Y."/>
            <person name="Noirot P."/>
            <person name="Filloux A."/>
            <person name="Mejean V."/>
            <person name="DuBow M."/>
            <person name="Barras F."/>
            <person name="Heulin T."/>
        </authorList>
    </citation>
    <scope>NUCLEOTIDE SEQUENCE [LARGE SCALE GENOMIC DNA]</scope>
    <source>
        <strain evidence="5">ATCC BAA-407 / DSM 14655 / LMG 21543 / TTB310</strain>
    </source>
</reference>
<dbReference type="OrthoDB" id="9791543at2"/>